<proteinExistence type="predicted"/>
<evidence type="ECO:0000313" key="2">
    <source>
        <dbReference type="Proteomes" id="UP001061302"/>
    </source>
</evidence>
<organism evidence="1 2">
    <name type="scientific">Chitiniphilus purpureus</name>
    <dbReference type="NCBI Taxonomy" id="2981137"/>
    <lineage>
        <taxon>Bacteria</taxon>
        <taxon>Pseudomonadati</taxon>
        <taxon>Pseudomonadota</taxon>
        <taxon>Betaproteobacteria</taxon>
        <taxon>Neisseriales</taxon>
        <taxon>Chitinibacteraceae</taxon>
        <taxon>Chitiniphilus</taxon>
    </lineage>
</organism>
<dbReference type="RefSeq" id="WP_263125514.1">
    <property type="nucleotide sequence ID" value="NZ_CP106753.1"/>
</dbReference>
<keyword evidence="2" id="KW-1185">Reference proteome</keyword>
<name>A0ABY6DNW4_9NEIS</name>
<accession>A0ABY6DNW4</accession>
<dbReference type="EMBL" id="CP106753">
    <property type="protein sequence ID" value="UXY16075.1"/>
    <property type="molecule type" value="Genomic_DNA"/>
</dbReference>
<dbReference type="Proteomes" id="UP001061302">
    <property type="component" value="Chromosome"/>
</dbReference>
<evidence type="ECO:0000313" key="1">
    <source>
        <dbReference type="EMBL" id="UXY16075.1"/>
    </source>
</evidence>
<sequence>MKLRQLFERLGAKDPDAWAASQVDEGSNQLHRFLFLREAWAKVILDDNNDWITQQIEAVKADPEAPFAGTGLALERLLAVGAQNRDLTDLVRGMQARLLFDLCYLLDDPSFDEAELAEVGWCLVETDSQFRPTGNTIGGLYESVLDTDPTGREMRPRHAA</sequence>
<gene>
    <name evidence="1" type="ORF">N8I74_03360</name>
</gene>
<reference evidence="1" key="1">
    <citation type="submission" date="2022-10" db="EMBL/GenBank/DDBJ databases">
        <title>Chitiniphilus purpureus sp. nov., a novel chitin-degrading bacterium isolated from crawfish pond sediment.</title>
        <authorList>
            <person name="Li K."/>
        </authorList>
    </citation>
    <scope>NUCLEOTIDE SEQUENCE</scope>
    <source>
        <strain evidence="1">CD1</strain>
    </source>
</reference>
<protein>
    <submittedName>
        <fullName evidence="1">Uncharacterized protein</fullName>
    </submittedName>
</protein>